<feature type="region of interest" description="Disordered" evidence="2">
    <location>
        <begin position="127"/>
        <end position="148"/>
    </location>
</feature>
<evidence type="ECO:0000256" key="2">
    <source>
        <dbReference type="SAM" id="MobiDB-lite"/>
    </source>
</evidence>
<keyword evidence="4" id="KW-1185">Reference proteome</keyword>
<feature type="region of interest" description="Disordered" evidence="2">
    <location>
        <begin position="1358"/>
        <end position="1393"/>
    </location>
</feature>
<feature type="compositionally biased region" description="Polar residues" evidence="2">
    <location>
        <begin position="1370"/>
        <end position="1393"/>
    </location>
</feature>
<feature type="coiled-coil region" evidence="1">
    <location>
        <begin position="1099"/>
        <end position="1196"/>
    </location>
</feature>
<feature type="region of interest" description="Disordered" evidence="2">
    <location>
        <begin position="989"/>
        <end position="1016"/>
    </location>
</feature>
<accession>A0ABD3QQX0</accession>
<name>A0ABD3QQX0_9STRA</name>
<feature type="region of interest" description="Disordered" evidence="2">
    <location>
        <begin position="1255"/>
        <end position="1291"/>
    </location>
</feature>
<comment type="caution">
    <text evidence="3">The sequence shown here is derived from an EMBL/GenBank/DDBJ whole genome shotgun (WGS) entry which is preliminary data.</text>
</comment>
<evidence type="ECO:0000313" key="4">
    <source>
        <dbReference type="Proteomes" id="UP001516023"/>
    </source>
</evidence>
<reference evidence="3 4" key="1">
    <citation type="journal article" date="2020" name="G3 (Bethesda)">
        <title>Improved Reference Genome for Cyclotella cryptica CCMP332, a Model for Cell Wall Morphogenesis, Salinity Adaptation, and Lipid Production in Diatoms (Bacillariophyta).</title>
        <authorList>
            <person name="Roberts W.R."/>
            <person name="Downey K.M."/>
            <person name="Ruck E.C."/>
            <person name="Traller J.C."/>
            <person name="Alverson A.J."/>
        </authorList>
    </citation>
    <scope>NUCLEOTIDE SEQUENCE [LARGE SCALE GENOMIC DNA]</scope>
    <source>
        <strain evidence="3 4">CCMP332</strain>
    </source>
</reference>
<feature type="compositionally biased region" description="Basic and acidic residues" evidence="2">
    <location>
        <begin position="1275"/>
        <end position="1291"/>
    </location>
</feature>
<evidence type="ECO:0000256" key="1">
    <source>
        <dbReference type="SAM" id="Coils"/>
    </source>
</evidence>
<dbReference type="EMBL" id="JABMIG020000017">
    <property type="protein sequence ID" value="KAL3802818.1"/>
    <property type="molecule type" value="Genomic_DNA"/>
</dbReference>
<feature type="region of interest" description="Disordered" evidence="2">
    <location>
        <begin position="754"/>
        <end position="788"/>
    </location>
</feature>
<feature type="compositionally biased region" description="Low complexity" evidence="2">
    <location>
        <begin position="765"/>
        <end position="783"/>
    </location>
</feature>
<feature type="compositionally biased region" description="Polar residues" evidence="2">
    <location>
        <begin position="989"/>
        <end position="999"/>
    </location>
</feature>
<sequence>MCTTTDRETLNAAQSSTTNFCGTDWTDASTDCQNRQPCPSGTDEECDSGICWADTTCDTAKGDGILFDRDNPQHQRFCGNSWNDAAENCSAERHCASGDSSECQDGETCYSFLSGCNYVDMITGGGGDDDTAAAEEASKPDRLDSNSPMRSNWCGSDWNDAIAHCDDDSYWCPSGSDADCPAGKVCYAGTDCKYVSDLFPTETPTPAPSISPTASPLVYDTIENTRFCGSGWEDAQKNCQISRHCPSGKNTECPSGMTCFGWMSGCNIIDMNEYLDTHGVEIVGSDRVEMAPLGIDGAGANSTTTNSAAEGGNIDSNTTTTNYFVEGGTTDSIQPSTSSPVVPIDPENAFHPEHHVFCGESWLDAQAKCSQETFCSDGAATHVCQDEGDLCWVGITACDAGDWLLSNSTEESSSPIVAAVSLVPMAAASLSPMESFAVPTPPPAMTFDNITIATIVPEISYSITAASEVSGDRFSVRQSLCAENYIHLIDECLTLETCNESPCPDGLSCFENVLCAAPDNDQGSVTTDTIETPAPITVEASSNPAPLTPLPSPLLVKDTPFPVVATEISSSPVLSLLLTSTGTPSLPPEYQITPPPVSEYPTQQPTIFTLSAEEVAQRMSSPNNYCAKSLDQILTTCSYSLKTCNDGEEMCPLGTNCFGNVVCPGPTTPPTTQPPVVVPVVITTLEPTSVVVDDTPSVDPVAQSYCAESEDLIQSTCKTALTCNEGFGTCPVGFFCFANVVCEALVDQTDFIETHPSSSAEPPKTISSSTSISESSTTIAPTTARNEGEGSVGNYCAESESVLQATCKTAVTCNQGFGTCPVGFFCFSNVVCEALQVQSDETANIADATQSTRAPADVGECNDLCLIPLDPGECDSIMSLGLIISPCSSMSGPNEMETGINQVCAATGRCGTSLDLNNCDTTEDLYMRVDVSTCIASDIGSSGIVASDFSQSVSTVASIQAPEIAQTQASQTSATEAPGNTTSVSNIDRSQAEEQQNQPYAPVTYSWEDPTKNDTRDNQAEIDGWWIKKELDSAFGIESFHLFRSIHTKMNFAHQFVTRMYWRIHGWSVENKENGTFTQSHTMTKTNSAMSLSNPTPGAMSLLDKYAQINANIEEARRRVTAARSELESTNHAIENLRDERQGMIQETQTTKEELARLEDELRGAKTLRNSKFDAKEKAEREYRFAKRDFNDTRSRLEGERLAFLERCREFRSSSKRMRVAATILVLDGGAAFDVTGGLSETDVWRRLQDEDLSSDDESRIDAENESSIIRRSSKKETDTEMEQAAKDEKESRDAFIEAECALRAARSELEEVTKRCNARNQKLTQQRAQLERHRGEVEELEREIGVVNDEIVKANQESKSYENGKSWKTRNNSSNGSYSRHFNPSTEYNDTELHNSNYQLNARSFKSSVVSNPYKSKPTNPYQSRPMVNHSTQTLQAHAPSSHQYASEMLKNKSTDNVNVSSRCRNQTRTWSSVRNKQQFGTAVDLSVDYSASQRAENVEPGRIAPTYSPHGKSPMLSNASGSARSDDFSVSSSSSSDDDIISFDVFGKKGNK</sequence>
<proteinExistence type="predicted"/>
<protein>
    <submittedName>
        <fullName evidence="3">Uncharacterized protein</fullName>
    </submittedName>
</protein>
<feature type="region of interest" description="Disordered" evidence="2">
    <location>
        <begin position="1497"/>
        <end position="1554"/>
    </location>
</feature>
<evidence type="ECO:0000313" key="3">
    <source>
        <dbReference type="EMBL" id="KAL3802818.1"/>
    </source>
</evidence>
<organism evidence="3 4">
    <name type="scientific">Cyclotella cryptica</name>
    <dbReference type="NCBI Taxonomy" id="29204"/>
    <lineage>
        <taxon>Eukaryota</taxon>
        <taxon>Sar</taxon>
        <taxon>Stramenopiles</taxon>
        <taxon>Ochrophyta</taxon>
        <taxon>Bacillariophyta</taxon>
        <taxon>Coscinodiscophyceae</taxon>
        <taxon>Thalassiosirophycidae</taxon>
        <taxon>Stephanodiscales</taxon>
        <taxon>Stephanodiscaceae</taxon>
        <taxon>Cyclotella</taxon>
    </lineage>
</organism>
<gene>
    <name evidence="3" type="ORF">HJC23_007595</name>
</gene>
<feature type="coiled-coil region" evidence="1">
    <location>
        <begin position="1296"/>
        <end position="1358"/>
    </location>
</feature>
<dbReference type="Proteomes" id="UP001516023">
    <property type="component" value="Unassembled WGS sequence"/>
</dbReference>
<keyword evidence="1" id="KW-0175">Coiled coil</keyword>